<evidence type="ECO:0000313" key="2">
    <source>
        <dbReference type="Proteomes" id="UP000553648"/>
    </source>
</evidence>
<feature type="non-terminal residue" evidence="1">
    <location>
        <position position="52"/>
    </location>
</feature>
<dbReference type="OrthoDB" id="362021at2759"/>
<protein>
    <submittedName>
        <fullName evidence="1">CND2 protein</fullName>
    </submittedName>
</protein>
<dbReference type="AlphaFoldDB" id="A0A7L1DH08"/>
<evidence type="ECO:0000313" key="1">
    <source>
        <dbReference type="EMBL" id="NXM76362.1"/>
    </source>
</evidence>
<name>A0A7L1DH08_9PASS</name>
<keyword evidence="2" id="KW-1185">Reference proteome</keyword>
<accession>A0A7L1DH08</accession>
<gene>
    <name evidence="1" type="primary">Ncaph</name>
    <name evidence="1" type="ORF">SERLUN_R04294</name>
</gene>
<dbReference type="InterPro" id="IPR022816">
    <property type="entry name" value="Condensin_barren_su2"/>
</dbReference>
<dbReference type="Pfam" id="PF05786">
    <property type="entry name" value="Cnd2"/>
    <property type="match status" value="1"/>
</dbReference>
<dbReference type="Proteomes" id="UP000553648">
    <property type="component" value="Unassembled WGS sequence"/>
</dbReference>
<comment type="caution">
    <text evidence="1">The sequence shown here is derived from an EMBL/GenBank/DDBJ whole genome shotgun (WGS) entry which is preliminary data.</text>
</comment>
<feature type="non-terminal residue" evidence="1">
    <location>
        <position position="1"/>
    </location>
</feature>
<organism evidence="1 2">
    <name type="scientific">Serilophus lunatus</name>
    <name type="common">silver-breasted broadbill</name>
    <dbReference type="NCBI Taxonomy" id="239386"/>
    <lineage>
        <taxon>Eukaryota</taxon>
        <taxon>Metazoa</taxon>
        <taxon>Chordata</taxon>
        <taxon>Craniata</taxon>
        <taxon>Vertebrata</taxon>
        <taxon>Euteleostomi</taxon>
        <taxon>Archelosauria</taxon>
        <taxon>Archosauria</taxon>
        <taxon>Dinosauria</taxon>
        <taxon>Saurischia</taxon>
        <taxon>Theropoda</taxon>
        <taxon>Coelurosauria</taxon>
        <taxon>Aves</taxon>
        <taxon>Neognathae</taxon>
        <taxon>Neoaves</taxon>
        <taxon>Telluraves</taxon>
        <taxon>Australaves</taxon>
        <taxon>Passeriformes</taxon>
        <taxon>Eurylaimidae</taxon>
        <taxon>Serilophus</taxon>
    </lineage>
</organism>
<dbReference type="GO" id="GO:0000796">
    <property type="term" value="C:condensin complex"/>
    <property type="evidence" value="ECO:0007669"/>
    <property type="project" value="InterPro"/>
</dbReference>
<proteinExistence type="predicted"/>
<dbReference type="EMBL" id="VXBA01004923">
    <property type="protein sequence ID" value="NXM76362.1"/>
    <property type="molecule type" value="Genomic_DNA"/>
</dbReference>
<sequence>QLAAGLLEASGKIYAMRVDRLYEDTYKVLGNLSLQSAPAKDVKNPGEGGKFL</sequence>
<dbReference type="GO" id="GO:0007076">
    <property type="term" value="P:mitotic chromosome condensation"/>
    <property type="evidence" value="ECO:0007669"/>
    <property type="project" value="InterPro"/>
</dbReference>
<reference evidence="1 2" key="1">
    <citation type="submission" date="2019-09" db="EMBL/GenBank/DDBJ databases">
        <title>Bird 10,000 Genomes (B10K) Project - Family phase.</title>
        <authorList>
            <person name="Zhang G."/>
        </authorList>
    </citation>
    <scope>NUCLEOTIDE SEQUENCE [LARGE SCALE GENOMIC DNA]</scope>
    <source>
        <strain evidence="1">B10K-DU-002-03</strain>
        <tissue evidence="1">Muscle</tissue>
    </source>
</reference>